<dbReference type="PROSITE" id="PS50089">
    <property type="entry name" value="ZF_RING_2"/>
    <property type="match status" value="1"/>
</dbReference>
<evidence type="ECO:0000256" key="1">
    <source>
        <dbReference type="ARBA" id="ARBA00000900"/>
    </source>
</evidence>
<feature type="compositionally biased region" description="Low complexity" evidence="9">
    <location>
        <begin position="358"/>
        <end position="388"/>
    </location>
</feature>
<keyword evidence="7" id="KW-0862">Zinc</keyword>
<dbReference type="FunFam" id="3.30.40.10:FF:000127">
    <property type="entry name" value="E3 ubiquitin-protein ligase RNF181"/>
    <property type="match status" value="1"/>
</dbReference>
<keyword evidence="5 8" id="KW-0863">Zinc-finger</keyword>
<evidence type="ECO:0000256" key="9">
    <source>
        <dbReference type="SAM" id="MobiDB-lite"/>
    </source>
</evidence>
<dbReference type="Gene3D" id="3.30.40.10">
    <property type="entry name" value="Zinc/RING finger domain, C3HC4 (zinc finger)"/>
    <property type="match status" value="1"/>
</dbReference>
<accession>A0A0F8UXH5</accession>
<proteinExistence type="predicted"/>
<feature type="region of interest" description="Disordered" evidence="9">
    <location>
        <begin position="35"/>
        <end position="139"/>
    </location>
</feature>
<feature type="domain" description="RING-type" evidence="10">
    <location>
        <begin position="313"/>
        <end position="354"/>
    </location>
</feature>
<evidence type="ECO:0000256" key="3">
    <source>
        <dbReference type="ARBA" id="ARBA00022679"/>
    </source>
</evidence>
<dbReference type="PANTHER" id="PTHR45931">
    <property type="entry name" value="SI:CH211-59O9.10"/>
    <property type="match status" value="1"/>
</dbReference>
<gene>
    <name evidence="11" type="ORF">ARAM_005976</name>
</gene>
<dbReference type="GO" id="GO:0005634">
    <property type="term" value="C:nucleus"/>
    <property type="evidence" value="ECO:0007669"/>
    <property type="project" value="TreeGrafter"/>
</dbReference>
<protein>
    <recommendedName>
        <fullName evidence="2">RING-type E3 ubiquitin transferase</fullName>
        <ecNumber evidence="2">2.3.2.27</ecNumber>
    </recommendedName>
</protein>
<evidence type="ECO:0000256" key="4">
    <source>
        <dbReference type="ARBA" id="ARBA00022723"/>
    </source>
</evidence>
<dbReference type="STRING" id="308745.A0A0F8UXH5"/>
<evidence type="ECO:0000259" key="10">
    <source>
        <dbReference type="PROSITE" id="PS50089"/>
    </source>
</evidence>
<evidence type="ECO:0000256" key="5">
    <source>
        <dbReference type="ARBA" id="ARBA00022771"/>
    </source>
</evidence>
<comment type="caution">
    <text evidence="11">The sequence shown here is derived from an EMBL/GenBank/DDBJ whole genome shotgun (WGS) entry which is preliminary data.</text>
</comment>
<dbReference type="EC" id="2.3.2.27" evidence="2"/>
<evidence type="ECO:0000256" key="2">
    <source>
        <dbReference type="ARBA" id="ARBA00012483"/>
    </source>
</evidence>
<feature type="compositionally biased region" description="Acidic residues" evidence="9">
    <location>
        <begin position="84"/>
        <end position="94"/>
    </location>
</feature>
<keyword evidence="3" id="KW-0808">Transferase</keyword>
<keyword evidence="4" id="KW-0479">Metal-binding</keyword>
<dbReference type="GO" id="GO:0061630">
    <property type="term" value="F:ubiquitin protein ligase activity"/>
    <property type="evidence" value="ECO:0007669"/>
    <property type="project" value="UniProtKB-EC"/>
</dbReference>
<organism evidence="11 12">
    <name type="scientific">Aspergillus rambellii</name>
    <dbReference type="NCBI Taxonomy" id="308745"/>
    <lineage>
        <taxon>Eukaryota</taxon>
        <taxon>Fungi</taxon>
        <taxon>Dikarya</taxon>
        <taxon>Ascomycota</taxon>
        <taxon>Pezizomycotina</taxon>
        <taxon>Eurotiomycetes</taxon>
        <taxon>Eurotiomycetidae</taxon>
        <taxon>Eurotiales</taxon>
        <taxon>Aspergillaceae</taxon>
        <taxon>Aspergillus</taxon>
        <taxon>Aspergillus subgen. Nidulantes</taxon>
    </lineage>
</organism>
<feature type="region of interest" description="Disordered" evidence="9">
    <location>
        <begin position="358"/>
        <end position="429"/>
    </location>
</feature>
<evidence type="ECO:0000256" key="7">
    <source>
        <dbReference type="ARBA" id="ARBA00022833"/>
    </source>
</evidence>
<dbReference type="InterPro" id="IPR051834">
    <property type="entry name" value="RING_finger_E3_ligase"/>
</dbReference>
<dbReference type="Pfam" id="PF13639">
    <property type="entry name" value="zf-RING_2"/>
    <property type="match status" value="1"/>
</dbReference>
<dbReference type="CDD" id="cd16454">
    <property type="entry name" value="RING-H2_PA-TM-RING"/>
    <property type="match status" value="1"/>
</dbReference>
<name>A0A0F8UXH5_9EURO</name>
<feature type="compositionally biased region" description="Polar residues" evidence="9">
    <location>
        <begin position="111"/>
        <end position="125"/>
    </location>
</feature>
<dbReference type="GO" id="GO:0006511">
    <property type="term" value="P:ubiquitin-dependent protein catabolic process"/>
    <property type="evidence" value="ECO:0007669"/>
    <property type="project" value="TreeGrafter"/>
</dbReference>
<dbReference type="Proteomes" id="UP000034291">
    <property type="component" value="Unassembled WGS sequence"/>
</dbReference>
<dbReference type="InterPro" id="IPR001841">
    <property type="entry name" value="Znf_RING"/>
</dbReference>
<dbReference type="OrthoDB" id="8062037at2759"/>
<dbReference type="SMART" id="SM00184">
    <property type="entry name" value="RING"/>
    <property type="match status" value="1"/>
</dbReference>
<dbReference type="SUPFAM" id="SSF57850">
    <property type="entry name" value="RING/U-box"/>
    <property type="match status" value="1"/>
</dbReference>
<comment type="catalytic activity">
    <reaction evidence="1">
        <text>S-ubiquitinyl-[E2 ubiquitin-conjugating enzyme]-L-cysteine + [acceptor protein]-L-lysine = [E2 ubiquitin-conjugating enzyme]-L-cysteine + N(6)-ubiquitinyl-[acceptor protein]-L-lysine.</text>
        <dbReference type="EC" id="2.3.2.27"/>
    </reaction>
</comment>
<dbReference type="AlphaFoldDB" id="A0A0F8UXH5"/>
<evidence type="ECO:0000256" key="8">
    <source>
        <dbReference type="PROSITE-ProRule" id="PRU00175"/>
    </source>
</evidence>
<evidence type="ECO:0000256" key="6">
    <source>
        <dbReference type="ARBA" id="ARBA00022786"/>
    </source>
</evidence>
<evidence type="ECO:0000313" key="11">
    <source>
        <dbReference type="EMBL" id="KKK24184.1"/>
    </source>
</evidence>
<dbReference type="GO" id="GO:0008270">
    <property type="term" value="F:zinc ion binding"/>
    <property type="evidence" value="ECO:0007669"/>
    <property type="project" value="UniProtKB-KW"/>
</dbReference>
<evidence type="ECO:0000313" key="12">
    <source>
        <dbReference type="Proteomes" id="UP000034291"/>
    </source>
</evidence>
<sequence>MADTGDRMLCHACGYVWPRSEHELECPRCSSDFTEIVEIPPDPDPELDSHPDPPISVPRQRSPSSPPPPPANPWMDHDPWAHQDDDDDDDDEPSGWETTNPGYGFTRRTYRSPNGRFTFSSTTYTHGFPRRPSGSQRDVTMDPLVRGIDSFFQSMTDANRPLGHASQQRPRSPGRMFDTNDDFEPPHAATRQTEYHPTGGLFPRDADGPQPMGTPLRTLGDILELFRTDVGTGPGVRGMAGTTPLALLSALLNLERNGDAVYSQEELDRVISQLVEQNGNRTAPPPATPDAIRSLPKKAVDQEMLGSEGKAECSICMDSVKVGDEVTVLPCQHWFHAPCIEMWLNQHNTCPHCRRSIDLTTTPDLNTTTTPFEGTSGTRRLSGSSRSSVYPSLNTTDEESDSRPRRASRGGEGPGGWAGWVRNRFGGGT</sequence>
<keyword evidence="6" id="KW-0833">Ubl conjugation pathway</keyword>
<dbReference type="InterPro" id="IPR013083">
    <property type="entry name" value="Znf_RING/FYVE/PHD"/>
</dbReference>
<dbReference type="EMBL" id="JZBS01001071">
    <property type="protein sequence ID" value="KKK24184.1"/>
    <property type="molecule type" value="Genomic_DNA"/>
</dbReference>
<dbReference type="GO" id="GO:0016567">
    <property type="term" value="P:protein ubiquitination"/>
    <property type="evidence" value="ECO:0007669"/>
    <property type="project" value="UniProtKB-ARBA"/>
</dbReference>
<reference evidence="11 12" key="1">
    <citation type="submission" date="2015-02" db="EMBL/GenBank/DDBJ databases">
        <title>Draft Genome Sequences of Two Closely-Related Aflatoxigenic Aspergillus Species Obtained from the Cote d'Ivoire.</title>
        <authorList>
            <person name="Moore G.G."/>
            <person name="Beltz S.B."/>
            <person name="Mack B.M."/>
        </authorList>
    </citation>
    <scope>NUCLEOTIDE SEQUENCE [LARGE SCALE GENOMIC DNA]</scope>
    <source>
        <strain evidence="11 12">SRRC1468</strain>
    </source>
</reference>
<dbReference type="PANTHER" id="PTHR45931:SF3">
    <property type="entry name" value="RING ZINC FINGER-CONTAINING PROTEIN"/>
    <property type="match status" value="1"/>
</dbReference>
<keyword evidence="12" id="KW-1185">Reference proteome</keyword>